<protein>
    <submittedName>
        <fullName evidence="1">Uncharacterized protein</fullName>
    </submittedName>
</protein>
<reference evidence="1 2" key="1">
    <citation type="submission" date="2023-07" db="EMBL/GenBank/DDBJ databases">
        <title>Genomic Encyclopedia of Type Strains, Phase IV (KMG-IV): sequencing the most valuable type-strain genomes for metagenomic binning, comparative biology and taxonomic classification.</title>
        <authorList>
            <person name="Goeker M."/>
        </authorList>
    </citation>
    <scope>NUCLEOTIDE SEQUENCE [LARGE SCALE GENOMIC DNA]</scope>
    <source>
        <strain evidence="1 2">DSM 23494</strain>
    </source>
</reference>
<accession>A0ABU0AJ08</accession>
<proteinExistence type="predicted"/>
<organism evidence="1 2">
    <name type="scientific">Cytobacillus purgationiresistens</name>
    <dbReference type="NCBI Taxonomy" id="863449"/>
    <lineage>
        <taxon>Bacteria</taxon>
        <taxon>Bacillati</taxon>
        <taxon>Bacillota</taxon>
        <taxon>Bacilli</taxon>
        <taxon>Bacillales</taxon>
        <taxon>Bacillaceae</taxon>
        <taxon>Cytobacillus</taxon>
    </lineage>
</organism>
<name>A0ABU0AJ08_9BACI</name>
<evidence type="ECO:0000313" key="1">
    <source>
        <dbReference type="EMBL" id="MDQ0271241.1"/>
    </source>
</evidence>
<dbReference type="Proteomes" id="UP001238088">
    <property type="component" value="Unassembled WGS sequence"/>
</dbReference>
<dbReference type="EMBL" id="JAUSUB010000013">
    <property type="protein sequence ID" value="MDQ0271241.1"/>
    <property type="molecule type" value="Genomic_DNA"/>
</dbReference>
<gene>
    <name evidence="1" type="ORF">J2S17_003129</name>
</gene>
<keyword evidence="2" id="KW-1185">Reference proteome</keyword>
<evidence type="ECO:0000313" key="2">
    <source>
        <dbReference type="Proteomes" id="UP001238088"/>
    </source>
</evidence>
<sequence length="226" mass="26479">MNEIEISSEQFPLFFSVVKNKGIWFKNIEIEYRPNKKMLLIRFEGTKSMKLTTKYLDQIKEQLLITHEKIIKPLISNYKQNFITQISVNRYGVFSFTDFTIKLNVKCNDGIGVLDTFKTPLKVLLPFSLYITNIIANGIRNKMSYIDAFISISLDELTEIITDPIVAPRAKKQWLETSHMMYSAAKEEYQYRINIPCIDGELYWDNTVETIQLTFNNSEMRMLLDL</sequence>
<comment type="caution">
    <text evidence="1">The sequence shown here is derived from an EMBL/GenBank/DDBJ whole genome shotgun (WGS) entry which is preliminary data.</text>
</comment>
<dbReference type="RefSeq" id="WP_307476261.1">
    <property type="nucleotide sequence ID" value="NZ_JAUSUB010000013.1"/>
</dbReference>